<keyword evidence="13" id="KW-1185">Reference proteome</keyword>
<dbReference type="EMBL" id="ASGP02000005">
    <property type="protein sequence ID" value="KAH9505939.1"/>
    <property type="molecule type" value="Genomic_DNA"/>
</dbReference>
<evidence type="ECO:0000256" key="2">
    <source>
        <dbReference type="ARBA" id="ARBA00004922"/>
    </source>
</evidence>
<feature type="transmembrane region" description="Helical" evidence="10">
    <location>
        <begin position="321"/>
        <end position="341"/>
    </location>
</feature>
<reference evidence="12" key="4">
    <citation type="journal article" date="2022" name="Res Sq">
        <title>Comparative Genomics Reveals Insights into the Divergent Evolution of Astigmatic Mites and Household Pest Adaptations.</title>
        <authorList>
            <person name="Xiong Q."/>
            <person name="Wan A.T.-Y."/>
            <person name="Liu X.-Y."/>
            <person name="Fung C.S.-H."/>
            <person name="Xiao X."/>
            <person name="Malainual N."/>
            <person name="Hou J."/>
            <person name="Wang L."/>
            <person name="Wang M."/>
            <person name="Yang K."/>
            <person name="Cui Y."/>
            <person name="Leung E."/>
            <person name="Nong W."/>
            <person name="Shin S.-K."/>
            <person name="Au S."/>
            <person name="Jeong K.Y."/>
            <person name="Chew F.T."/>
            <person name="Hui J."/>
            <person name="Leung T.F."/>
            <person name="Tungtrongchitr A."/>
            <person name="Zhong N."/>
            <person name="Liu Z."/>
            <person name="Tsui S."/>
        </authorList>
    </citation>
    <scope>NUCLEOTIDE SEQUENCE</scope>
    <source>
        <strain evidence="12">Derf</strain>
        <tissue evidence="12">Whole organism</tissue>
    </source>
</reference>
<feature type="transmembrane region" description="Helical" evidence="10">
    <location>
        <begin position="224"/>
        <end position="246"/>
    </location>
</feature>
<name>A0A922HT62_DERFA</name>
<comment type="similarity">
    <text evidence="3 10">Belongs to the ALG6/ALG8 glucosyltransferase family.</text>
</comment>
<reference evidence="11" key="2">
    <citation type="submission" date="2020-06" db="EMBL/GenBank/DDBJ databases">
        <authorList>
            <person name="Ji K."/>
            <person name="Li J."/>
        </authorList>
    </citation>
    <scope>NUCLEOTIDE SEQUENCE</scope>
    <source>
        <strain evidence="11">JKM2019</strain>
        <tissue evidence="11">Whole body</tissue>
    </source>
</reference>
<feature type="transmembrane region" description="Helical" evidence="10">
    <location>
        <begin position="361"/>
        <end position="379"/>
    </location>
</feature>
<feature type="transmembrane region" description="Helical" evidence="10">
    <location>
        <begin position="413"/>
        <end position="430"/>
    </location>
</feature>
<feature type="transmembrane region" description="Helical" evidence="10">
    <location>
        <begin position="442"/>
        <end position="462"/>
    </location>
</feature>
<keyword evidence="9 10" id="KW-0472">Membrane</keyword>
<evidence type="ECO:0000313" key="11">
    <source>
        <dbReference type="EMBL" id="KAH7642968.1"/>
    </source>
</evidence>
<dbReference type="Pfam" id="PF03155">
    <property type="entry name" value="Alg6_Alg8"/>
    <property type="match status" value="1"/>
</dbReference>
<evidence type="ECO:0000256" key="4">
    <source>
        <dbReference type="ARBA" id="ARBA00022676"/>
    </source>
</evidence>
<dbReference type="InterPro" id="IPR004856">
    <property type="entry name" value="Glyco_trans_ALG6/ALG8"/>
</dbReference>
<dbReference type="EC" id="2.4.1.-" evidence="10"/>
<proteinExistence type="inferred from homology"/>
<comment type="pathway">
    <text evidence="2 10">Protein modification; protein glycosylation.</text>
</comment>
<evidence type="ECO:0000256" key="7">
    <source>
        <dbReference type="ARBA" id="ARBA00022824"/>
    </source>
</evidence>
<keyword evidence="4 10" id="KW-0328">Glycosyltransferase</keyword>
<evidence type="ECO:0000313" key="13">
    <source>
        <dbReference type="Proteomes" id="UP000790347"/>
    </source>
</evidence>
<evidence type="ECO:0000256" key="8">
    <source>
        <dbReference type="ARBA" id="ARBA00022989"/>
    </source>
</evidence>
<sequence>MAATTFFYILIALLIRYLVSLWPYSGHGIAPMFGDYEAQRHWMEITVNIPVKDWYTNSTENDLNYWGLDYPPLTAYHSFLMGKIANYLNPKWIQLNESRGFESYDHKIFMRSTVLVSDSLIFFSALYYYWMILFDSYHSDSDHFLNNLLIPSLILIDHGHFQYNCIALGLFLWTVICLTKRQDFLASILFCLAFNYKQMALYYSLPIFFFLLKRCYNRRSFLSIISKFIIISLAVIITMVILWSPYLEDFNTILQVVRRIFPLNRGIYEDKVSNFWYCLSVFIKVKNYFTEDQLAWMSGTLTILASSPSCYLVLRQNTMKQLNFSLFTVSMAFYLFSFQVHEKTILFVNVALILFTYRYKFMITWFSLISTFSLFPLLIKDNLITPYFTLTIIYFFINKNSLKLDSNSRMKQLFKISILCAILLNTISLLMKPPERYPDIFTLLNCLYSFFHFIMFYIYFLWQQWVEYRRLVNQNQNHHDKSNLNVYTVIRPRPKIKTY</sequence>
<feature type="transmembrane region" description="Helical" evidence="10">
    <location>
        <begin position="6"/>
        <end position="24"/>
    </location>
</feature>
<keyword evidence="6 10" id="KW-0812">Transmembrane</keyword>
<comment type="subcellular location">
    <subcellularLocation>
        <location evidence="1 10">Endoplasmic reticulum membrane</location>
        <topology evidence="1 10">Multi-pass membrane protein</topology>
    </subcellularLocation>
</comment>
<dbReference type="AlphaFoldDB" id="A0A922HT62"/>
<evidence type="ECO:0000256" key="6">
    <source>
        <dbReference type="ARBA" id="ARBA00022692"/>
    </source>
</evidence>
<evidence type="ECO:0000256" key="3">
    <source>
        <dbReference type="ARBA" id="ARBA00008715"/>
    </source>
</evidence>
<dbReference type="GO" id="GO:0005789">
    <property type="term" value="C:endoplasmic reticulum membrane"/>
    <property type="evidence" value="ECO:0007669"/>
    <property type="project" value="UniProtKB-SubCell"/>
</dbReference>
<keyword evidence="5 10" id="KW-0808">Transferase</keyword>
<dbReference type="EMBL" id="SDOV01000003">
    <property type="protein sequence ID" value="KAH7642968.1"/>
    <property type="molecule type" value="Genomic_DNA"/>
</dbReference>
<dbReference type="PANTHER" id="PTHR12413:SF1">
    <property type="entry name" value="DOLICHYL PYROPHOSPHATE MAN9GLCNAC2 ALPHA-1,3-GLUCOSYLTRANSFERASE"/>
    <property type="match status" value="1"/>
</dbReference>
<dbReference type="Proteomes" id="UP000828236">
    <property type="component" value="Unassembled WGS sequence"/>
</dbReference>
<evidence type="ECO:0000256" key="5">
    <source>
        <dbReference type="ARBA" id="ARBA00022679"/>
    </source>
</evidence>
<dbReference type="PANTHER" id="PTHR12413">
    <property type="entry name" value="DOLICHYL GLYCOSYLTRANSFERASE"/>
    <property type="match status" value="1"/>
</dbReference>
<organism evidence="12 13">
    <name type="scientific">Dermatophagoides farinae</name>
    <name type="common">American house dust mite</name>
    <dbReference type="NCBI Taxonomy" id="6954"/>
    <lineage>
        <taxon>Eukaryota</taxon>
        <taxon>Metazoa</taxon>
        <taxon>Ecdysozoa</taxon>
        <taxon>Arthropoda</taxon>
        <taxon>Chelicerata</taxon>
        <taxon>Arachnida</taxon>
        <taxon>Acari</taxon>
        <taxon>Acariformes</taxon>
        <taxon>Sarcoptiformes</taxon>
        <taxon>Astigmata</taxon>
        <taxon>Psoroptidia</taxon>
        <taxon>Analgoidea</taxon>
        <taxon>Pyroglyphidae</taxon>
        <taxon>Dermatophagoidinae</taxon>
        <taxon>Dermatophagoides</taxon>
    </lineage>
</organism>
<keyword evidence="7 10" id="KW-0256">Endoplasmic reticulum</keyword>
<gene>
    <name evidence="12" type="primary">ALG6</name>
    <name evidence="12" type="ORF">DERF_010702</name>
    <name evidence="11" type="ORF">HUG17_9659</name>
</gene>
<dbReference type="Proteomes" id="UP000790347">
    <property type="component" value="Unassembled WGS sequence"/>
</dbReference>
<reference evidence="11" key="3">
    <citation type="journal article" date="2021" name="World Allergy Organ. J.">
        <title>Chromosome-level assembly of Dermatophagoides farinae genome and transcriptome reveals two novel allergens Der f 37 and Der f 39.</title>
        <authorList>
            <person name="Chen J."/>
            <person name="Cai Z."/>
            <person name="Fan D."/>
            <person name="Hu J."/>
            <person name="Hou Y."/>
            <person name="He Y."/>
            <person name="Zhang Z."/>
            <person name="Zhao Z."/>
            <person name="Gao P."/>
            <person name="Hu W."/>
            <person name="Sun J."/>
            <person name="Li J."/>
            <person name="Ji K."/>
        </authorList>
    </citation>
    <scope>NUCLEOTIDE SEQUENCE</scope>
    <source>
        <strain evidence="11">JKM2019</strain>
    </source>
</reference>
<dbReference type="GO" id="GO:0042281">
    <property type="term" value="F:dolichyl pyrophosphate Man9GlcNAc2 alpha-1,3-glucosyltransferase activity"/>
    <property type="evidence" value="ECO:0007669"/>
    <property type="project" value="TreeGrafter"/>
</dbReference>
<protein>
    <recommendedName>
        <fullName evidence="10">Alpha-1,3-glucosyltransferase</fullName>
        <ecNumber evidence="10">2.4.1.-</ecNumber>
    </recommendedName>
</protein>
<feature type="transmembrane region" description="Helical" evidence="10">
    <location>
        <begin position="294"/>
        <end position="314"/>
    </location>
</feature>
<accession>A0A922HT62</accession>
<evidence type="ECO:0000256" key="9">
    <source>
        <dbReference type="ARBA" id="ARBA00023136"/>
    </source>
</evidence>
<comment type="caution">
    <text evidence="12">The sequence shown here is derived from an EMBL/GenBank/DDBJ whole genome shotgun (WGS) entry which is preliminary data.</text>
</comment>
<evidence type="ECO:0000256" key="1">
    <source>
        <dbReference type="ARBA" id="ARBA00004477"/>
    </source>
</evidence>
<reference evidence="12" key="1">
    <citation type="submission" date="2013-05" db="EMBL/GenBank/DDBJ databases">
        <authorList>
            <person name="Yim A.K.Y."/>
            <person name="Chan T.F."/>
            <person name="Ji K.M."/>
            <person name="Liu X.Y."/>
            <person name="Zhou J.W."/>
            <person name="Li R.Q."/>
            <person name="Yang K.Y."/>
            <person name="Li J."/>
            <person name="Li M."/>
            <person name="Law P.T.W."/>
            <person name="Wu Y.L."/>
            <person name="Cai Z.L."/>
            <person name="Qin H."/>
            <person name="Bao Y."/>
            <person name="Leung R.K.K."/>
            <person name="Ng P.K.S."/>
            <person name="Zou J."/>
            <person name="Zhong X.J."/>
            <person name="Ran P.X."/>
            <person name="Zhong N.S."/>
            <person name="Liu Z.G."/>
            <person name="Tsui S.K.W."/>
        </authorList>
    </citation>
    <scope>NUCLEOTIDE SEQUENCE</scope>
    <source>
        <strain evidence="12">Derf</strain>
        <tissue evidence="12">Whole organism</tissue>
    </source>
</reference>
<evidence type="ECO:0000313" key="12">
    <source>
        <dbReference type="EMBL" id="KAH9505939.1"/>
    </source>
</evidence>
<keyword evidence="8 10" id="KW-1133">Transmembrane helix</keyword>
<dbReference type="OrthoDB" id="4983at2759"/>
<evidence type="ECO:0000256" key="10">
    <source>
        <dbReference type="RuleBase" id="RU363110"/>
    </source>
</evidence>
<feature type="transmembrane region" description="Helical" evidence="10">
    <location>
        <begin position="108"/>
        <end position="130"/>
    </location>
</feature>